<evidence type="ECO:0000256" key="1">
    <source>
        <dbReference type="SAM" id="MobiDB-lite"/>
    </source>
</evidence>
<dbReference type="STRING" id="1316194.A0A1Q5UQV5"/>
<dbReference type="AlphaFoldDB" id="A0A1Q5UQV5"/>
<gene>
    <name evidence="2" type="ORF">PENSUB_5733</name>
</gene>
<feature type="compositionally biased region" description="Basic and acidic residues" evidence="1">
    <location>
        <begin position="19"/>
        <end position="31"/>
    </location>
</feature>
<feature type="compositionally biased region" description="Polar residues" evidence="1">
    <location>
        <begin position="1"/>
        <end position="16"/>
    </location>
</feature>
<proteinExistence type="predicted"/>
<sequence length="162" mass="18010">MSSPKRPLSSPTSQSPKRQHVDASADGETQKGSHNRAPGKITSAGENQRPTTSASLSSEFEYILRHHISLAAPTVSLLDWYLRLWNCYVVDSALKIRLEEEQGQLQRSIVWLTAECDALLQCCNDQALELFGRRQAAAALNDGIVEVLKASEKRAYKMIELN</sequence>
<evidence type="ECO:0000313" key="3">
    <source>
        <dbReference type="Proteomes" id="UP000186955"/>
    </source>
</evidence>
<dbReference type="Proteomes" id="UP000186955">
    <property type="component" value="Unassembled WGS sequence"/>
</dbReference>
<dbReference type="EMBL" id="MNBE01000057">
    <property type="protein sequence ID" value="OKP14852.1"/>
    <property type="molecule type" value="Genomic_DNA"/>
</dbReference>
<comment type="caution">
    <text evidence="2">The sequence shown here is derived from an EMBL/GenBank/DDBJ whole genome shotgun (WGS) entry which is preliminary data.</text>
</comment>
<reference evidence="2 3" key="1">
    <citation type="submission" date="2016-10" db="EMBL/GenBank/DDBJ databases">
        <title>Genome sequence of the ascomycete fungus Penicillium subrubescens.</title>
        <authorList>
            <person name="De Vries R.P."/>
            <person name="Peng M."/>
            <person name="Dilokpimol A."/>
            <person name="Hilden K."/>
            <person name="Makela M.R."/>
            <person name="Grigoriev I."/>
            <person name="Riley R."/>
            <person name="Granchi Z."/>
        </authorList>
    </citation>
    <scope>NUCLEOTIDE SEQUENCE [LARGE SCALE GENOMIC DNA]</scope>
    <source>
        <strain evidence="2 3">CBS 132785</strain>
    </source>
</reference>
<name>A0A1Q5UQV5_9EURO</name>
<accession>A0A1Q5UQV5</accession>
<evidence type="ECO:0000313" key="2">
    <source>
        <dbReference type="EMBL" id="OKP14852.1"/>
    </source>
</evidence>
<organism evidence="2 3">
    <name type="scientific">Penicillium subrubescens</name>
    <dbReference type="NCBI Taxonomy" id="1316194"/>
    <lineage>
        <taxon>Eukaryota</taxon>
        <taxon>Fungi</taxon>
        <taxon>Dikarya</taxon>
        <taxon>Ascomycota</taxon>
        <taxon>Pezizomycotina</taxon>
        <taxon>Eurotiomycetes</taxon>
        <taxon>Eurotiomycetidae</taxon>
        <taxon>Eurotiales</taxon>
        <taxon>Aspergillaceae</taxon>
        <taxon>Penicillium</taxon>
    </lineage>
</organism>
<protein>
    <submittedName>
        <fullName evidence="2">Uncharacterized protein</fullName>
    </submittedName>
</protein>
<keyword evidence="3" id="KW-1185">Reference proteome</keyword>
<feature type="region of interest" description="Disordered" evidence="1">
    <location>
        <begin position="1"/>
        <end position="52"/>
    </location>
</feature>